<evidence type="ECO:0000313" key="3">
    <source>
        <dbReference type="Proteomes" id="UP000472372"/>
    </source>
</evidence>
<feature type="compositionally biased region" description="Polar residues" evidence="1">
    <location>
        <begin position="269"/>
        <end position="286"/>
    </location>
</feature>
<feature type="region of interest" description="Disordered" evidence="1">
    <location>
        <begin position="1"/>
        <end position="29"/>
    </location>
</feature>
<dbReference type="InterPro" id="IPR036864">
    <property type="entry name" value="Zn2-C6_fun-type_DNA-bd_sf"/>
</dbReference>
<dbReference type="InterPro" id="IPR001138">
    <property type="entry name" value="Zn2Cys6_DnaBD"/>
</dbReference>
<dbReference type="PANTHER" id="PTHR37012:SF2">
    <property type="entry name" value="BZIP DOMAIN-CONTAINING PROTEIN-RELATED"/>
    <property type="match status" value="1"/>
</dbReference>
<dbReference type="SUPFAM" id="SSF57701">
    <property type="entry name" value="Zn2/Cys6 DNA-binding domain"/>
    <property type="match status" value="1"/>
</dbReference>
<feature type="compositionally biased region" description="Polar residues" evidence="1">
    <location>
        <begin position="133"/>
        <end position="157"/>
    </location>
</feature>
<evidence type="ECO:0000256" key="1">
    <source>
        <dbReference type="SAM" id="MobiDB-lite"/>
    </source>
</evidence>
<accession>A0A6S6WFU8</accession>
<name>A0A6S6WFU8_9PLEO</name>
<dbReference type="Pfam" id="PF11905">
    <property type="entry name" value="DUF3425"/>
    <property type="match status" value="1"/>
</dbReference>
<sequence length="569" mass="63206">MESSERWQSIAPASDEPGQRRPPPDRRKRRQAVAVACVQCRNGKAKCDGTRPRCNRCNDNDLTCQYDVAEGVSRAERMKIMKRDSITGELDDLKRIITSLRSGTDDHAAAVLARLRLGESPEDVAKSLPMTASPATSGQPPSLLGQDSTDTSGSGMSHDSPYDMSKATKKFRQNSAVSMTSPTSQTAGWSPAASISSASFPPIAKGKQTPSGASASEQAFLAPLFDREDYLLAKDMLDGETDEDDDPDEGRIDPRLLQHKPTFDVPGAPSSSSNIYPRSQRPSPQRQHAFRSIYPTHLTGRQPIVNAVRVHHNLDIGHIFGNNMSFSDRFMSTGYPSDNEDTNGSDFYLPTWAMLPINTMSDPGSLRGAIPNILRESANMLQMGRPLGEILEPHPNIAALFDEDVFINSGILSKWAVGMVHGVYLKGNTFTCFGSMYMFWYLMRWMISPSPETYNAIPEWLRPTPNQLFMPHIKIVDFIVWPAFRELAVQIPAMQERMEWLMDMSINIQCDWSFGTGEALVQNEETGQVDLCDAAKEAVRTLENWSVGPSFRGYVSNADSYVRIRTEGY</sequence>
<protein>
    <submittedName>
        <fullName evidence="2">DUF3425 multi-domain protein</fullName>
    </submittedName>
</protein>
<dbReference type="CDD" id="cd00067">
    <property type="entry name" value="GAL4"/>
    <property type="match status" value="1"/>
</dbReference>
<feature type="region of interest" description="Disordered" evidence="1">
    <location>
        <begin position="238"/>
        <end position="287"/>
    </location>
</feature>
<organism evidence="2 3">
    <name type="scientific">Pyrenophora teres f. teres</name>
    <dbReference type="NCBI Taxonomy" id="97479"/>
    <lineage>
        <taxon>Eukaryota</taxon>
        <taxon>Fungi</taxon>
        <taxon>Dikarya</taxon>
        <taxon>Ascomycota</taxon>
        <taxon>Pezizomycotina</taxon>
        <taxon>Dothideomycetes</taxon>
        <taxon>Pleosporomycetidae</taxon>
        <taxon>Pleosporales</taxon>
        <taxon>Pleosporineae</taxon>
        <taxon>Pleosporaceae</taxon>
        <taxon>Pyrenophora</taxon>
    </lineage>
</organism>
<feature type="region of interest" description="Disordered" evidence="1">
    <location>
        <begin position="126"/>
        <end position="194"/>
    </location>
</feature>
<feature type="compositionally biased region" description="Acidic residues" evidence="1">
    <location>
        <begin position="238"/>
        <end position="248"/>
    </location>
</feature>
<dbReference type="Gene3D" id="4.10.240.10">
    <property type="entry name" value="Zn(2)-C6 fungal-type DNA-binding domain"/>
    <property type="match status" value="1"/>
</dbReference>
<dbReference type="GO" id="GO:0000981">
    <property type="term" value="F:DNA-binding transcription factor activity, RNA polymerase II-specific"/>
    <property type="evidence" value="ECO:0007669"/>
    <property type="project" value="InterPro"/>
</dbReference>
<reference evidence="2" key="1">
    <citation type="submission" date="2021-02" db="EMBL/GenBank/DDBJ databases">
        <authorList>
            <person name="Syme A R."/>
            <person name="Syme A R."/>
            <person name="Moolhuijzen P."/>
        </authorList>
    </citation>
    <scope>NUCLEOTIDE SEQUENCE</scope>
    <source>
        <strain evidence="2">W1-1</strain>
    </source>
</reference>
<dbReference type="EMBL" id="HG992986">
    <property type="protein sequence ID" value="CAE7213197.1"/>
    <property type="molecule type" value="Genomic_DNA"/>
</dbReference>
<dbReference type="PROSITE" id="PS50048">
    <property type="entry name" value="ZN2_CY6_FUNGAL_2"/>
    <property type="match status" value="1"/>
</dbReference>
<dbReference type="PANTHER" id="PTHR37012">
    <property type="entry name" value="B-ZIP TRANSCRIPTION FACTOR (EUROFUNG)-RELATED"/>
    <property type="match status" value="1"/>
</dbReference>
<dbReference type="InterPro" id="IPR021833">
    <property type="entry name" value="DUF3425"/>
</dbReference>
<proteinExistence type="predicted"/>
<dbReference type="GO" id="GO:0008270">
    <property type="term" value="F:zinc ion binding"/>
    <property type="evidence" value="ECO:0007669"/>
    <property type="project" value="InterPro"/>
</dbReference>
<feature type="compositionally biased region" description="Polar residues" evidence="1">
    <location>
        <begin position="173"/>
        <end position="188"/>
    </location>
</feature>
<dbReference type="Pfam" id="PF00172">
    <property type="entry name" value="Zn_clus"/>
    <property type="match status" value="1"/>
</dbReference>
<dbReference type="AlphaFoldDB" id="A0A6S6WFU8"/>
<gene>
    <name evidence="2" type="ORF">PTTW11_10414</name>
</gene>
<dbReference type="Proteomes" id="UP000472372">
    <property type="component" value="Chromosome 10"/>
</dbReference>
<evidence type="ECO:0000313" key="2">
    <source>
        <dbReference type="EMBL" id="CAE7213197.1"/>
    </source>
</evidence>
<dbReference type="PROSITE" id="PS00463">
    <property type="entry name" value="ZN2_CY6_FUNGAL_1"/>
    <property type="match status" value="1"/>
</dbReference>
<dbReference type="SMART" id="SM00066">
    <property type="entry name" value="GAL4"/>
    <property type="match status" value="1"/>
</dbReference>